<feature type="transmembrane region" description="Helical" evidence="1">
    <location>
        <begin position="80"/>
        <end position="101"/>
    </location>
</feature>
<keyword evidence="1" id="KW-1133">Transmembrane helix</keyword>
<comment type="caution">
    <text evidence="2">The sequence shown here is derived from an EMBL/GenBank/DDBJ whole genome shotgun (WGS) entry which is preliminary data.</text>
</comment>
<organism evidence="2 3">
    <name type="scientific">Rhipicephalus sanguineus</name>
    <name type="common">Brown dog tick</name>
    <name type="synonym">Ixodes sanguineus</name>
    <dbReference type="NCBI Taxonomy" id="34632"/>
    <lineage>
        <taxon>Eukaryota</taxon>
        <taxon>Metazoa</taxon>
        <taxon>Ecdysozoa</taxon>
        <taxon>Arthropoda</taxon>
        <taxon>Chelicerata</taxon>
        <taxon>Arachnida</taxon>
        <taxon>Acari</taxon>
        <taxon>Parasitiformes</taxon>
        <taxon>Ixodida</taxon>
        <taxon>Ixodoidea</taxon>
        <taxon>Ixodidae</taxon>
        <taxon>Rhipicephalinae</taxon>
        <taxon>Rhipicephalus</taxon>
        <taxon>Rhipicephalus</taxon>
    </lineage>
</organism>
<evidence type="ECO:0008006" key="4">
    <source>
        <dbReference type="Google" id="ProtNLM"/>
    </source>
</evidence>
<keyword evidence="1" id="KW-0472">Membrane</keyword>
<name>A0A9D4YQI1_RHISA</name>
<dbReference type="EMBL" id="JABSTV010001245">
    <property type="protein sequence ID" value="KAH7984266.1"/>
    <property type="molecule type" value="Genomic_DNA"/>
</dbReference>
<evidence type="ECO:0000256" key="1">
    <source>
        <dbReference type="SAM" id="Phobius"/>
    </source>
</evidence>
<protein>
    <recommendedName>
        <fullName evidence="4">MARVEL domain-containing protein</fullName>
    </recommendedName>
</protein>
<keyword evidence="3" id="KW-1185">Reference proteome</keyword>
<feature type="transmembrane region" description="Helical" evidence="1">
    <location>
        <begin position="17"/>
        <end position="37"/>
    </location>
</feature>
<keyword evidence="1" id="KW-0812">Transmembrane</keyword>
<feature type="transmembrane region" description="Helical" evidence="1">
    <location>
        <begin position="49"/>
        <end position="74"/>
    </location>
</feature>
<feature type="transmembrane region" description="Helical" evidence="1">
    <location>
        <begin position="113"/>
        <end position="135"/>
    </location>
</feature>
<sequence length="149" mass="16373">MTWHVYYIRTFTGSIKIFQVIAALTSIVLLSVAHYDVDSNYLTMRPHALLMAMVCFSFFLTSLVIFMSIVMGSTDVPYSIFYRVHGVLATVGFVVSGLTYISQETQPGPAKIGLFAAALCVLNSLTFFADTIIAYEPPIDAPIGIDNSK</sequence>
<accession>A0A9D4YQI1</accession>
<dbReference type="AlphaFoldDB" id="A0A9D4YQI1"/>
<evidence type="ECO:0000313" key="3">
    <source>
        <dbReference type="Proteomes" id="UP000821837"/>
    </source>
</evidence>
<dbReference type="Proteomes" id="UP000821837">
    <property type="component" value="Chromosome 1"/>
</dbReference>
<evidence type="ECO:0000313" key="2">
    <source>
        <dbReference type="EMBL" id="KAH7984266.1"/>
    </source>
</evidence>
<gene>
    <name evidence="2" type="ORF">HPB52_018748</name>
</gene>
<proteinExistence type="predicted"/>
<reference evidence="2" key="2">
    <citation type="submission" date="2021-09" db="EMBL/GenBank/DDBJ databases">
        <authorList>
            <person name="Jia N."/>
            <person name="Wang J."/>
            <person name="Shi W."/>
            <person name="Du L."/>
            <person name="Sun Y."/>
            <person name="Zhan W."/>
            <person name="Jiang J."/>
            <person name="Wang Q."/>
            <person name="Zhang B."/>
            <person name="Ji P."/>
            <person name="Sakyi L.B."/>
            <person name="Cui X."/>
            <person name="Yuan T."/>
            <person name="Jiang B."/>
            <person name="Yang W."/>
            <person name="Lam T.T.-Y."/>
            <person name="Chang Q."/>
            <person name="Ding S."/>
            <person name="Wang X."/>
            <person name="Zhu J."/>
            <person name="Ruan X."/>
            <person name="Zhao L."/>
            <person name="Wei J."/>
            <person name="Que T."/>
            <person name="Du C."/>
            <person name="Cheng J."/>
            <person name="Dai P."/>
            <person name="Han X."/>
            <person name="Huang E."/>
            <person name="Gao Y."/>
            <person name="Liu J."/>
            <person name="Shao H."/>
            <person name="Ye R."/>
            <person name="Li L."/>
            <person name="Wei W."/>
            <person name="Wang X."/>
            <person name="Wang C."/>
            <person name="Huo Q."/>
            <person name="Li W."/>
            <person name="Guo W."/>
            <person name="Chen H."/>
            <person name="Chen S."/>
            <person name="Zhou L."/>
            <person name="Zhou L."/>
            <person name="Ni X."/>
            <person name="Tian J."/>
            <person name="Zhou Y."/>
            <person name="Sheng Y."/>
            <person name="Liu T."/>
            <person name="Pan Y."/>
            <person name="Xia L."/>
            <person name="Li J."/>
            <person name="Zhao F."/>
            <person name="Cao W."/>
        </authorList>
    </citation>
    <scope>NUCLEOTIDE SEQUENCE</scope>
    <source>
        <strain evidence="2">Rsan-2018</strain>
        <tissue evidence="2">Larvae</tissue>
    </source>
</reference>
<reference evidence="2" key="1">
    <citation type="journal article" date="2020" name="Cell">
        <title>Large-Scale Comparative Analyses of Tick Genomes Elucidate Their Genetic Diversity and Vector Capacities.</title>
        <authorList>
            <consortium name="Tick Genome and Microbiome Consortium (TIGMIC)"/>
            <person name="Jia N."/>
            <person name="Wang J."/>
            <person name="Shi W."/>
            <person name="Du L."/>
            <person name="Sun Y."/>
            <person name="Zhan W."/>
            <person name="Jiang J.F."/>
            <person name="Wang Q."/>
            <person name="Zhang B."/>
            <person name="Ji P."/>
            <person name="Bell-Sakyi L."/>
            <person name="Cui X.M."/>
            <person name="Yuan T.T."/>
            <person name="Jiang B.G."/>
            <person name="Yang W.F."/>
            <person name="Lam T.T."/>
            <person name="Chang Q.C."/>
            <person name="Ding S.J."/>
            <person name="Wang X.J."/>
            <person name="Zhu J.G."/>
            <person name="Ruan X.D."/>
            <person name="Zhao L."/>
            <person name="Wei J.T."/>
            <person name="Ye R.Z."/>
            <person name="Que T.C."/>
            <person name="Du C.H."/>
            <person name="Zhou Y.H."/>
            <person name="Cheng J.X."/>
            <person name="Dai P.F."/>
            <person name="Guo W.B."/>
            <person name="Han X.H."/>
            <person name="Huang E.J."/>
            <person name="Li L.F."/>
            <person name="Wei W."/>
            <person name="Gao Y.C."/>
            <person name="Liu J.Z."/>
            <person name="Shao H.Z."/>
            <person name="Wang X."/>
            <person name="Wang C.C."/>
            <person name="Yang T.C."/>
            <person name="Huo Q.B."/>
            <person name="Li W."/>
            <person name="Chen H.Y."/>
            <person name="Chen S.E."/>
            <person name="Zhou L.G."/>
            <person name="Ni X.B."/>
            <person name="Tian J.H."/>
            <person name="Sheng Y."/>
            <person name="Liu T."/>
            <person name="Pan Y.S."/>
            <person name="Xia L.Y."/>
            <person name="Li J."/>
            <person name="Zhao F."/>
            <person name="Cao W.C."/>
        </authorList>
    </citation>
    <scope>NUCLEOTIDE SEQUENCE</scope>
    <source>
        <strain evidence="2">Rsan-2018</strain>
    </source>
</reference>